<feature type="domain" description="Peptidase M20 dimerisation" evidence="7">
    <location>
        <begin position="236"/>
        <end position="383"/>
    </location>
</feature>
<organism evidence="8 9">
    <name type="scientific">Erythrobacter ramosus</name>
    <dbReference type="NCBI Taxonomy" id="35811"/>
    <lineage>
        <taxon>Bacteria</taxon>
        <taxon>Pseudomonadati</taxon>
        <taxon>Pseudomonadota</taxon>
        <taxon>Alphaproteobacteria</taxon>
        <taxon>Sphingomonadales</taxon>
        <taxon>Erythrobacteraceae</taxon>
        <taxon>Erythrobacter/Porphyrobacter group</taxon>
        <taxon>Erythrobacter</taxon>
    </lineage>
</organism>
<dbReference type="Pfam" id="PF01546">
    <property type="entry name" value="Peptidase_M20"/>
    <property type="match status" value="1"/>
</dbReference>
<gene>
    <name evidence="8" type="ORF">FHS52_002652</name>
</gene>
<evidence type="ECO:0000256" key="5">
    <source>
        <dbReference type="ARBA" id="ARBA00022833"/>
    </source>
</evidence>
<sequence length="484" mass="51770">MMMTKAITARSFGLRAATALALAAGVLASGGTAHAAERAPLTADQQQAFDIYRDIIAIRTARGQAKTPEMVAYLVTRLKQAGFTDVDIMVSDYDSNGERVQGLIVRFAPAKPDGRKPIVLLGHMDVVDALAEDWELPPFTVTEKDGFFFGRGTTDNKYGIANLTQTFIRLKREGWAPKRDLYLVFSGDEETGMISTRAQADYVAKTIDPAYVLNSDAGGITLAPDNKPLAMAVQAAEKTFATFELTVTNPGGHSSRPRKDNAIYELSDAIQKIAAYRFPVQATPLTRSFLGALGQITPGEVGTAMRAFAANPADEAAIAVLRATPETVGTLGTTCVATMLKAGHAENALPQSATATVNCRIFPGVGAAATEAALKQVIANDKVQFKLVTDVTESPESAVPDEVMAALRKTIDARYPGLPIQPYMESGGTDGMHYRARGYATVAISGAASRPQDMFAHGLNERLSVDAFYGGLDHWYRLLKDLAG</sequence>
<dbReference type="RefSeq" id="WP_237440844.1">
    <property type="nucleotide sequence ID" value="NZ_BAAADZ010000011.1"/>
</dbReference>
<evidence type="ECO:0000259" key="7">
    <source>
        <dbReference type="Pfam" id="PF07687"/>
    </source>
</evidence>
<comment type="similarity">
    <text evidence="1">Belongs to the peptidase M20A family.</text>
</comment>
<keyword evidence="9" id="KW-1185">Reference proteome</keyword>
<feature type="chain" id="PRO_5045246075" evidence="6">
    <location>
        <begin position="36"/>
        <end position="484"/>
    </location>
</feature>
<keyword evidence="4" id="KW-0378">Hydrolase</keyword>
<dbReference type="Pfam" id="PF07687">
    <property type="entry name" value="M20_dimer"/>
    <property type="match status" value="1"/>
</dbReference>
<dbReference type="SUPFAM" id="SSF53187">
    <property type="entry name" value="Zn-dependent exopeptidases"/>
    <property type="match status" value="1"/>
</dbReference>
<reference evidence="8 9" key="1">
    <citation type="submission" date="2020-08" db="EMBL/GenBank/DDBJ databases">
        <title>Genomic Encyclopedia of Type Strains, Phase IV (KMG-IV): sequencing the most valuable type-strain genomes for metagenomic binning, comparative biology and taxonomic classification.</title>
        <authorList>
            <person name="Goeker M."/>
        </authorList>
    </citation>
    <scope>NUCLEOTIDE SEQUENCE [LARGE SCALE GENOMIC DNA]</scope>
    <source>
        <strain evidence="8 9">DSM 8510</strain>
    </source>
</reference>
<keyword evidence="6" id="KW-0732">Signal</keyword>
<keyword evidence="2" id="KW-0645">Protease</keyword>
<evidence type="ECO:0000256" key="6">
    <source>
        <dbReference type="SAM" id="SignalP"/>
    </source>
</evidence>
<evidence type="ECO:0000256" key="3">
    <source>
        <dbReference type="ARBA" id="ARBA00022723"/>
    </source>
</evidence>
<dbReference type="InterPro" id="IPR011650">
    <property type="entry name" value="Peptidase_M20_dimer"/>
</dbReference>
<feature type="signal peptide" evidence="6">
    <location>
        <begin position="1"/>
        <end position="35"/>
    </location>
</feature>
<dbReference type="InterPro" id="IPR002933">
    <property type="entry name" value="Peptidase_M20"/>
</dbReference>
<comment type="caution">
    <text evidence="8">The sequence shown here is derived from an EMBL/GenBank/DDBJ whole genome shotgun (WGS) entry which is preliminary data.</text>
</comment>
<evidence type="ECO:0000256" key="2">
    <source>
        <dbReference type="ARBA" id="ARBA00022670"/>
    </source>
</evidence>
<dbReference type="PANTHER" id="PTHR45962">
    <property type="entry name" value="N-FATTY-ACYL-AMINO ACID SYNTHASE/HYDROLASE PM20D1"/>
    <property type="match status" value="1"/>
</dbReference>
<dbReference type="InterPro" id="IPR047177">
    <property type="entry name" value="Pept_M20A"/>
</dbReference>
<evidence type="ECO:0000313" key="8">
    <source>
        <dbReference type="EMBL" id="MBB3776660.1"/>
    </source>
</evidence>
<dbReference type="Proteomes" id="UP000548685">
    <property type="component" value="Unassembled WGS sequence"/>
</dbReference>
<dbReference type="Gene3D" id="3.40.630.10">
    <property type="entry name" value="Zn peptidases"/>
    <property type="match status" value="1"/>
</dbReference>
<dbReference type="EMBL" id="JACICE010000003">
    <property type="protein sequence ID" value="MBB3776660.1"/>
    <property type="molecule type" value="Genomic_DNA"/>
</dbReference>
<keyword evidence="5" id="KW-0862">Zinc</keyword>
<protein>
    <submittedName>
        <fullName evidence="8">Acetylornithine deacetylase/succinyl-diaminopimelate desuccinylase-like protein</fullName>
    </submittedName>
</protein>
<evidence type="ECO:0000313" key="9">
    <source>
        <dbReference type="Proteomes" id="UP000548685"/>
    </source>
</evidence>
<dbReference type="NCBIfam" id="NF006596">
    <property type="entry name" value="PRK09133.1"/>
    <property type="match status" value="1"/>
</dbReference>
<dbReference type="PANTHER" id="PTHR45962:SF1">
    <property type="entry name" value="N-FATTY-ACYL-AMINO ACID SYNTHASE_HYDROLASE PM20D1"/>
    <property type="match status" value="1"/>
</dbReference>
<proteinExistence type="inferred from homology"/>
<dbReference type="InterPro" id="IPR036264">
    <property type="entry name" value="Bact_exopeptidase_dim_dom"/>
</dbReference>
<accession>A0ABR6I1D0</accession>
<dbReference type="Gene3D" id="3.30.70.360">
    <property type="match status" value="1"/>
</dbReference>
<evidence type="ECO:0000256" key="1">
    <source>
        <dbReference type="ARBA" id="ARBA00006247"/>
    </source>
</evidence>
<dbReference type="SUPFAM" id="SSF55031">
    <property type="entry name" value="Bacterial exopeptidase dimerisation domain"/>
    <property type="match status" value="1"/>
</dbReference>
<keyword evidence="3" id="KW-0479">Metal-binding</keyword>
<name>A0ABR6I1D0_9SPHN</name>
<evidence type="ECO:0000256" key="4">
    <source>
        <dbReference type="ARBA" id="ARBA00022801"/>
    </source>
</evidence>
<dbReference type="Gene3D" id="1.10.150.900">
    <property type="match status" value="1"/>
</dbReference>